<dbReference type="EMBL" id="JALBWM010000427">
    <property type="protein sequence ID" value="MCO1337150.1"/>
    <property type="molecule type" value="Genomic_DNA"/>
</dbReference>
<accession>A0A9X2EST1</accession>
<protein>
    <submittedName>
        <fullName evidence="1">DUF935 domain-containing protein</fullName>
    </submittedName>
</protein>
<evidence type="ECO:0000313" key="2">
    <source>
        <dbReference type="Proteomes" id="UP001139028"/>
    </source>
</evidence>
<sequence>MAIELLEAARSGTADYVSLYDRMDAAIAKVCVGQTASSQGTPGRLGNDELQSDVRLDLVKADADLVCESFNRSIARWLTEWNYPGAQVPRVYRKVEPPEDLNQTADRDKKIVDM</sequence>
<feature type="non-terminal residue" evidence="1">
    <location>
        <position position="114"/>
    </location>
</feature>
<dbReference type="Proteomes" id="UP001139028">
    <property type="component" value="Unassembled WGS sequence"/>
</dbReference>
<name>A0A9X2EST1_9GAMM</name>
<dbReference type="AlphaFoldDB" id="A0A9X2EST1"/>
<evidence type="ECO:0000313" key="1">
    <source>
        <dbReference type="EMBL" id="MCO1337150.1"/>
    </source>
</evidence>
<reference evidence="1" key="1">
    <citation type="journal article" date="2022" name="Arch. Microbiol.">
        <title>Microbulbifer okhotskensis sp. nov., isolated from a deep bottom sediment of the Okhotsk Sea.</title>
        <authorList>
            <person name="Romanenko L."/>
            <person name="Kurilenko V."/>
            <person name="Otstavnykh N."/>
            <person name="Velansky P."/>
            <person name="Isaeva M."/>
            <person name="Mikhailov V."/>
        </authorList>
    </citation>
    <scope>NUCLEOTIDE SEQUENCE</scope>
    <source>
        <strain evidence="1">OS29</strain>
    </source>
</reference>
<dbReference type="InterPro" id="IPR009279">
    <property type="entry name" value="Portal_Mu"/>
</dbReference>
<organism evidence="1 2">
    <name type="scientific">Microbulbifer okhotskensis</name>
    <dbReference type="NCBI Taxonomy" id="2926617"/>
    <lineage>
        <taxon>Bacteria</taxon>
        <taxon>Pseudomonadati</taxon>
        <taxon>Pseudomonadota</taxon>
        <taxon>Gammaproteobacteria</taxon>
        <taxon>Cellvibrionales</taxon>
        <taxon>Microbulbiferaceae</taxon>
        <taxon>Microbulbifer</taxon>
    </lineage>
</organism>
<keyword evidence="2" id="KW-1185">Reference proteome</keyword>
<proteinExistence type="predicted"/>
<dbReference type="Pfam" id="PF06074">
    <property type="entry name" value="Portal_Mu"/>
    <property type="match status" value="1"/>
</dbReference>
<gene>
    <name evidence="1" type="ORF">MO867_22785</name>
</gene>
<comment type="caution">
    <text evidence="1">The sequence shown here is derived from an EMBL/GenBank/DDBJ whole genome shotgun (WGS) entry which is preliminary data.</text>
</comment>